<evidence type="ECO:0000313" key="3">
    <source>
        <dbReference type="Proteomes" id="UP000720189"/>
    </source>
</evidence>
<evidence type="ECO:0000256" key="1">
    <source>
        <dbReference type="SAM" id="Phobius"/>
    </source>
</evidence>
<protein>
    <submittedName>
        <fullName evidence="2">Uncharacterized protein</fullName>
    </submittedName>
</protein>
<dbReference type="AlphaFoldDB" id="A0A9P9JU08"/>
<proteinExistence type="predicted"/>
<keyword evidence="1" id="KW-0472">Membrane</keyword>
<dbReference type="EMBL" id="JAGMUX010000019">
    <property type="protein sequence ID" value="KAH7232155.1"/>
    <property type="molecule type" value="Genomic_DNA"/>
</dbReference>
<sequence>MLVQLRRLGHVPFESSAEGHGNPNELYQTPSTLGQPTPPRRANLILQPRSLQEINKHHMAIKQLVSIAEMSVRARDQVPEERRRLLKAWLGDVGRLIWCLIRRREFWSFCFLAGLGLCISISLLSNMPLILRPSRRTLLDSAQAPAHPQSDYRVVRFTLRLPNGQAGADQQPVELCFHSNFSASPLRPILLHFDQSNITPYTRSSGRDAAAAVDLGLVHVSPDDPHFMELLQEQIQREIGEYQERCRAEVRRCCDQRHRSLLRLLQNFEACTDLESYVITRINDEDIGWWLATNKSDHRGLRMFGDVEFCGISIKHTRQLYIRALELNRLVGYQFQDLSPDLFRWWMDRMVRSLRMIMGSSHSAAWTPADDMFIAQGNVSRWVLRQSLPPKIPPGITSILRSYTFWLTHHRDHHFSSTCQILRDCSSAPPFPKLQHPSCSRHDTLEDTMKHLNSWAQEARSRNRNDEDILGNIRWPGVLDLPRNVAQLVDAVEQSIQLAESMERMPVITTVSFKGWLKRTRSSFYLWPKKHEPQDPSNKTARARELLDTRLRRMLHDVSQDLRLMHSICDDWNALTDFIDSLHSQTNWIINEDGPFVELLQMPPPSKQSAYLAGLTEELSTRLEKSKEFWSEWYWWKNGEKNRSEDGV</sequence>
<name>A0A9P9JU08_FUSRE</name>
<reference evidence="2" key="1">
    <citation type="journal article" date="2021" name="Nat. Commun.">
        <title>Genetic determinants of endophytism in the Arabidopsis root mycobiome.</title>
        <authorList>
            <person name="Mesny F."/>
            <person name="Miyauchi S."/>
            <person name="Thiergart T."/>
            <person name="Pickel B."/>
            <person name="Atanasova L."/>
            <person name="Karlsson M."/>
            <person name="Huettel B."/>
            <person name="Barry K.W."/>
            <person name="Haridas S."/>
            <person name="Chen C."/>
            <person name="Bauer D."/>
            <person name="Andreopoulos W."/>
            <person name="Pangilinan J."/>
            <person name="LaButti K."/>
            <person name="Riley R."/>
            <person name="Lipzen A."/>
            <person name="Clum A."/>
            <person name="Drula E."/>
            <person name="Henrissat B."/>
            <person name="Kohler A."/>
            <person name="Grigoriev I.V."/>
            <person name="Martin F.M."/>
            <person name="Hacquard S."/>
        </authorList>
    </citation>
    <scope>NUCLEOTIDE SEQUENCE</scope>
    <source>
        <strain evidence="2">MPI-CAGE-AT-0023</strain>
    </source>
</reference>
<accession>A0A9P9JU08</accession>
<dbReference type="OrthoDB" id="4843603at2759"/>
<keyword evidence="1" id="KW-1133">Transmembrane helix</keyword>
<keyword evidence="1" id="KW-0812">Transmembrane</keyword>
<comment type="caution">
    <text evidence="2">The sequence shown here is derived from an EMBL/GenBank/DDBJ whole genome shotgun (WGS) entry which is preliminary data.</text>
</comment>
<dbReference type="Proteomes" id="UP000720189">
    <property type="component" value="Unassembled WGS sequence"/>
</dbReference>
<dbReference type="RefSeq" id="XP_046043815.1">
    <property type="nucleotide sequence ID" value="XM_046200171.1"/>
</dbReference>
<organism evidence="2 3">
    <name type="scientific">Fusarium redolens</name>
    <dbReference type="NCBI Taxonomy" id="48865"/>
    <lineage>
        <taxon>Eukaryota</taxon>
        <taxon>Fungi</taxon>
        <taxon>Dikarya</taxon>
        <taxon>Ascomycota</taxon>
        <taxon>Pezizomycotina</taxon>
        <taxon>Sordariomycetes</taxon>
        <taxon>Hypocreomycetidae</taxon>
        <taxon>Hypocreales</taxon>
        <taxon>Nectriaceae</taxon>
        <taxon>Fusarium</taxon>
        <taxon>Fusarium redolens species complex</taxon>
    </lineage>
</organism>
<evidence type="ECO:0000313" key="2">
    <source>
        <dbReference type="EMBL" id="KAH7232155.1"/>
    </source>
</evidence>
<dbReference type="GeneID" id="70230125"/>
<keyword evidence="3" id="KW-1185">Reference proteome</keyword>
<feature type="transmembrane region" description="Helical" evidence="1">
    <location>
        <begin position="106"/>
        <end position="131"/>
    </location>
</feature>
<gene>
    <name evidence="2" type="ORF">BKA55DRAFT_695579</name>
</gene>